<comment type="caution">
    <text evidence="8">The sequence shown here is derived from an EMBL/GenBank/DDBJ whole genome shotgun (WGS) entry which is preliminary data.</text>
</comment>
<comment type="catalytic activity">
    <reaction evidence="1">
        <text>Thiol-dependent hydrolysis of ester, thioester, amide, peptide and isopeptide bonds formed by the C-terminal Gly of ubiquitin (a 76-residue protein attached to proteins as an intracellular targeting signal).</text>
        <dbReference type="EC" id="3.4.19.12"/>
    </reaction>
</comment>
<evidence type="ECO:0000256" key="3">
    <source>
        <dbReference type="ARBA" id="ARBA00022670"/>
    </source>
</evidence>
<dbReference type="Gene3D" id="1.20.1300.20">
    <property type="entry name" value="Peptidase C65 Otubain, subdomain 2"/>
    <property type="match status" value="1"/>
</dbReference>
<evidence type="ECO:0000259" key="7">
    <source>
        <dbReference type="PROSITE" id="PS50802"/>
    </source>
</evidence>
<keyword evidence="5" id="KW-0378">Hydrolase</keyword>
<feature type="domain" description="OTU" evidence="7">
    <location>
        <begin position="43"/>
        <end position="253"/>
    </location>
</feature>
<dbReference type="Proteomes" id="UP000750711">
    <property type="component" value="Unassembled WGS sequence"/>
</dbReference>
<dbReference type="Gene3D" id="3.30.200.60">
    <property type="entry name" value="Peptidase C65 Otubain, subdomain 1"/>
    <property type="match status" value="1"/>
</dbReference>
<dbReference type="InterPro" id="IPR003323">
    <property type="entry name" value="OTU_dom"/>
</dbReference>
<organism evidence="8 9">
    <name type="scientific">Trichoglossum hirsutum</name>
    <dbReference type="NCBI Taxonomy" id="265104"/>
    <lineage>
        <taxon>Eukaryota</taxon>
        <taxon>Fungi</taxon>
        <taxon>Dikarya</taxon>
        <taxon>Ascomycota</taxon>
        <taxon>Pezizomycotina</taxon>
        <taxon>Geoglossomycetes</taxon>
        <taxon>Geoglossales</taxon>
        <taxon>Geoglossaceae</taxon>
        <taxon>Trichoglossum</taxon>
    </lineage>
</organism>
<evidence type="ECO:0000313" key="8">
    <source>
        <dbReference type="EMBL" id="KAH0559649.1"/>
    </source>
</evidence>
<dbReference type="InterPro" id="IPR042468">
    <property type="entry name" value="Peptidase_C65_otubain_sub1"/>
</dbReference>
<dbReference type="CDD" id="cd22749">
    <property type="entry name" value="Otubain_C65"/>
    <property type="match status" value="1"/>
</dbReference>
<dbReference type="GO" id="GO:0071108">
    <property type="term" value="P:protein K48-linked deubiquitination"/>
    <property type="evidence" value="ECO:0007669"/>
    <property type="project" value="TreeGrafter"/>
</dbReference>
<dbReference type="EC" id="3.4.19.12" evidence="2"/>
<evidence type="ECO:0000256" key="2">
    <source>
        <dbReference type="ARBA" id="ARBA00012759"/>
    </source>
</evidence>
<protein>
    <recommendedName>
        <fullName evidence="2">ubiquitinyl hydrolase 1</fullName>
        <ecNumber evidence="2">3.4.19.12</ecNumber>
    </recommendedName>
</protein>
<dbReference type="InterPro" id="IPR038765">
    <property type="entry name" value="Papain-like_cys_pep_sf"/>
</dbReference>
<name>A0A9P8RQ43_9PEZI</name>
<dbReference type="GO" id="GO:0005634">
    <property type="term" value="C:nucleus"/>
    <property type="evidence" value="ECO:0007669"/>
    <property type="project" value="TreeGrafter"/>
</dbReference>
<keyword evidence="3" id="KW-0645">Protease</keyword>
<evidence type="ECO:0000256" key="5">
    <source>
        <dbReference type="ARBA" id="ARBA00022801"/>
    </source>
</evidence>
<gene>
    <name evidence="8" type="ORF">GP486_003830</name>
</gene>
<dbReference type="PANTHER" id="PTHR12931:SF15">
    <property type="entry name" value="UBIQUITIN THIOESTERASE OTUBAIN-LIKE"/>
    <property type="match status" value="1"/>
</dbReference>
<evidence type="ECO:0000256" key="6">
    <source>
        <dbReference type="ARBA" id="ARBA00022807"/>
    </source>
</evidence>
<dbReference type="AlphaFoldDB" id="A0A9P8RQ43"/>
<evidence type="ECO:0000313" key="9">
    <source>
        <dbReference type="Proteomes" id="UP000750711"/>
    </source>
</evidence>
<keyword evidence="4" id="KW-0833">Ubl conjugation pathway</keyword>
<reference evidence="8" key="1">
    <citation type="submission" date="2021-03" db="EMBL/GenBank/DDBJ databases">
        <title>Comparative genomics and phylogenomic investigation of the class Geoglossomycetes provide insights into ecological specialization and systematics.</title>
        <authorList>
            <person name="Melie T."/>
            <person name="Pirro S."/>
            <person name="Miller A.N."/>
            <person name="Quandt A."/>
        </authorList>
    </citation>
    <scope>NUCLEOTIDE SEQUENCE</scope>
    <source>
        <strain evidence="8">CAQ_001_2017</strain>
    </source>
</reference>
<proteinExistence type="predicted"/>
<dbReference type="InterPro" id="IPR019400">
    <property type="entry name" value="Peptidase_C65_otubain"/>
</dbReference>
<dbReference type="GO" id="GO:0043130">
    <property type="term" value="F:ubiquitin binding"/>
    <property type="evidence" value="ECO:0007669"/>
    <property type="project" value="TreeGrafter"/>
</dbReference>
<evidence type="ECO:0000256" key="4">
    <source>
        <dbReference type="ARBA" id="ARBA00022786"/>
    </source>
</evidence>
<accession>A0A9P8RQ43</accession>
<keyword evidence="9" id="KW-1185">Reference proteome</keyword>
<dbReference type="SUPFAM" id="SSF54001">
    <property type="entry name" value="Cysteine proteinases"/>
    <property type="match status" value="1"/>
</dbReference>
<evidence type="ECO:0000256" key="1">
    <source>
        <dbReference type="ARBA" id="ARBA00000707"/>
    </source>
</evidence>
<dbReference type="EMBL" id="JAGHQM010000549">
    <property type="protein sequence ID" value="KAH0559649.1"/>
    <property type="molecule type" value="Genomic_DNA"/>
</dbReference>
<dbReference type="GO" id="GO:0006508">
    <property type="term" value="P:proteolysis"/>
    <property type="evidence" value="ECO:0007669"/>
    <property type="project" value="UniProtKB-KW"/>
</dbReference>
<dbReference type="PANTHER" id="PTHR12931">
    <property type="entry name" value="UBIQUITIN THIOLESTERASE PROTEIN OTUB"/>
    <property type="match status" value="1"/>
</dbReference>
<dbReference type="PROSITE" id="PS50802">
    <property type="entry name" value="OTU"/>
    <property type="match status" value="1"/>
</dbReference>
<sequence length="450" mass="50259">MKANPPQGPLVGKRQSSQAITAEYQNADEIFVRKTAVLPQKYSHYRTVKGDGNCGWRAIAFSYFETLHRIGDRGRILEEQTRLKSLNNLLNQAGFEEHLYEDFVQETLNLLSEIAYSHLASGDDTGLLKAFNDPAISSAIITHFRLLTSAWMKTHTEAYQPFLLEDTVEQYCASQIEPYQVEIEHIGMNALIDALVLPAGLAVEILYLDRSVGVEVNSHKFERVDASGTPLNPDAPTFRLLYRPGHYDILYKIEDVPAPIPGPTNLQVAYATPVTYGGFQSVPVAPVSNDIAPYLDIPGISAPFPPVTPGGMSPDAYTSPVSPVLSTFPATLPLRPISDIGGFRPSKYELEAEFRPSPVPNLPFQTPTFRNQRCGDQTLQIRVEGIRTIMAGIDMSNKLHSLLEMDRDDAEKERHHTHYSFAKILRISGVSICERLQKEHRLHDFSRVDD</sequence>
<keyword evidence="6" id="KW-0788">Thiol protease</keyword>
<dbReference type="GO" id="GO:0004843">
    <property type="term" value="F:cysteine-type deubiquitinase activity"/>
    <property type="evidence" value="ECO:0007669"/>
    <property type="project" value="UniProtKB-EC"/>
</dbReference>
<dbReference type="Pfam" id="PF10275">
    <property type="entry name" value="Peptidase_C65"/>
    <property type="match status" value="1"/>
</dbReference>
<dbReference type="InterPro" id="IPR042467">
    <property type="entry name" value="Peptidase_C65_otubain_sub2"/>
</dbReference>